<dbReference type="PRINTS" id="PR00465">
    <property type="entry name" value="EP450IV"/>
</dbReference>
<dbReference type="InterPro" id="IPR002403">
    <property type="entry name" value="Cyt_P450_E_grp-IV"/>
</dbReference>
<dbReference type="GO" id="GO:0020037">
    <property type="term" value="F:heme binding"/>
    <property type="evidence" value="ECO:0007669"/>
    <property type="project" value="InterPro"/>
</dbReference>
<dbReference type="VEuPathDB" id="FungiDB:FOXG_17452"/>
<dbReference type="PROSITE" id="PS00086">
    <property type="entry name" value="CYTOCHROME_P450"/>
    <property type="match status" value="1"/>
</dbReference>
<evidence type="ECO:0000256" key="1">
    <source>
        <dbReference type="ARBA" id="ARBA00001971"/>
    </source>
</evidence>
<organism evidence="8 9">
    <name type="scientific">Fusarium oxysporum f. sp. lycopersici (strain 4287 / CBS 123668 / FGSC 9935 / NRRL 34936)</name>
    <name type="common">Fusarium vascular wilt of tomato</name>
    <dbReference type="NCBI Taxonomy" id="426428"/>
    <lineage>
        <taxon>Eukaryota</taxon>
        <taxon>Fungi</taxon>
        <taxon>Dikarya</taxon>
        <taxon>Ascomycota</taxon>
        <taxon>Pezizomycotina</taxon>
        <taxon>Sordariomycetes</taxon>
        <taxon>Hypocreomycetidae</taxon>
        <taxon>Hypocreales</taxon>
        <taxon>Nectriaceae</taxon>
        <taxon>Fusarium</taxon>
        <taxon>Fusarium oxysporum species complex</taxon>
    </lineage>
</organism>
<gene>
    <name evidence="8" type="ORF">FOXG_17452</name>
</gene>
<comment type="similarity">
    <text evidence="2 7">Belongs to the cytochrome P450 family.</text>
</comment>
<reference evidence="8 9" key="1">
    <citation type="journal article" date="2010" name="Nature">
        <title>Comparative genomics reveals mobile pathogenicity chromosomes in Fusarium.</title>
        <authorList>
            <person name="Ma L.J."/>
            <person name="van der Does H.C."/>
            <person name="Borkovich K.A."/>
            <person name="Coleman J.J."/>
            <person name="Daboussi M.J."/>
            <person name="Di Pietro A."/>
            <person name="Dufresne M."/>
            <person name="Freitag M."/>
            <person name="Grabherr M."/>
            <person name="Henrissat B."/>
            <person name="Houterman P.M."/>
            <person name="Kang S."/>
            <person name="Shim W.B."/>
            <person name="Woloshuk C."/>
            <person name="Xie X."/>
            <person name="Xu J.R."/>
            <person name="Antoniw J."/>
            <person name="Baker S.E."/>
            <person name="Bluhm B.H."/>
            <person name="Breakspear A."/>
            <person name="Brown D.W."/>
            <person name="Butchko R.A."/>
            <person name="Chapman S."/>
            <person name="Coulson R."/>
            <person name="Coutinho P.M."/>
            <person name="Danchin E.G."/>
            <person name="Diener A."/>
            <person name="Gale L.R."/>
            <person name="Gardiner D.M."/>
            <person name="Goff S."/>
            <person name="Hammond-Kosack K.E."/>
            <person name="Hilburn K."/>
            <person name="Hua-Van A."/>
            <person name="Jonkers W."/>
            <person name="Kazan K."/>
            <person name="Kodira C.D."/>
            <person name="Koehrsen M."/>
            <person name="Kumar L."/>
            <person name="Lee Y.H."/>
            <person name="Li L."/>
            <person name="Manners J.M."/>
            <person name="Miranda-Saavedra D."/>
            <person name="Mukherjee M."/>
            <person name="Park G."/>
            <person name="Park J."/>
            <person name="Park S.Y."/>
            <person name="Proctor R.H."/>
            <person name="Regev A."/>
            <person name="Ruiz-Roldan M.C."/>
            <person name="Sain D."/>
            <person name="Sakthikumar S."/>
            <person name="Sykes S."/>
            <person name="Schwartz D.C."/>
            <person name="Turgeon B.G."/>
            <person name="Wapinski I."/>
            <person name="Yoder O."/>
            <person name="Young S."/>
            <person name="Zeng Q."/>
            <person name="Zhou S."/>
            <person name="Galagan J."/>
            <person name="Cuomo C.A."/>
            <person name="Kistler H.C."/>
            <person name="Rep M."/>
        </authorList>
    </citation>
    <scope>NUCLEOTIDE SEQUENCE [LARGE SCALE GENOMIC DNA]</scope>
    <source>
        <strain evidence="9">4287 / CBS 123668 / FGSC 9935 / NRRL 34936</strain>
    </source>
</reference>
<dbReference type="GO" id="GO:0005506">
    <property type="term" value="F:iron ion binding"/>
    <property type="evidence" value="ECO:0007669"/>
    <property type="project" value="InterPro"/>
</dbReference>
<accession>A0A0J9WW08</accession>
<keyword evidence="5 7" id="KW-0503">Monooxygenase</keyword>
<dbReference type="GeneID" id="28958211"/>
<protein>
    <recommendedName>
        <fullName evidence="10">7-alpha-hydroxycholest-4-en-3-one 12-alpha-hydroxylase</fullName>
    </recommendedName>
</protein>
<evidence type="ECO:0000256" key="6">
    <source>
        <dbReference type="PIRSR" id="PIRSR602403-1"/>
    </source>
</evidence>
<evidence type="ECO:0000256" key="3">
    <source>
        <dbReference type="ARBA" id="ARBA00022723"/>
    </source>
</evidence>
<dbReference type="PANTHER" id="PTHR47582">
    <property type="entry name" value="P450, PUTATIVE (EUROFUNG)-RELATED"/>
    <property type="match status" value="1"/>
</dbReference>
<dbReference type="AlphaFoldDB" id="A0A0J9WW08"/>
<proteinExistence type="inferred from homology"/>
<evidence type="ECO:0000256" key="2">
    <source>
        <dbReference type="ARBA" id="ARBA00010617"/>
    </source>
</evidence>
<dbReference type="CDD" id="cd11040">
    <property type="entry name" value="CYP7_CYP8-like"/>
    <property type="match status" value="1"/>
</dbReference>
<dbReference type="GO" id="GO:0004497">
    <property type="term" value="F:monooxygenase activity"/>
    <property type="evidence" value="ECO:0007669"/>
    <property type="project" value="UniProtKB-KW"/>
</dbReference>
<dbReference type="InterPro" id="IPR036396">
    <property type="entry name" value="Cyt_P450_sf"/>
</dbReference>
<keyword evidence="3 6" id="KW-0479">Metal-binding</keyword>
<evidence type="ECO:0000256" key="7">
    <source>
        <dbReference type="RuleBase" id="RU000461"/>
    </source>
</evidence>
<dbReference type="OrthoDB" id="1470350at2759"/>
<dbReference type="Pfam" id="PF00067">
    <property type="entry name" value="p450"/>
    <property type="match status" value="1"/>
</dbReference>
<evidence type="ECO:0000313" key="8">
    <source>
        <dbReference type="EMBL" id="KNB20457.1"/>
    </source>
</evidence>
<dbReference type="InterPro" id="IPR053007">
    <property type="entry name" value="CYP450_monoxygenase_sec-met"/>
</dbReference>
<dbReference type="SUPFAM" id="SSF48264">
    <property type="entry name" value="Cytochrome P450"/>
    <property type="match status" value="1"/>
</dbReference>
<name>A0A0J9WW08_FUSO4</name>
<dbReference type="GO" id="GO:0016705">
    <property type="term" value="F:oxidoreductase activity, acting on paired donors, with incorporation or reduction of molecular oxygen"/>
    <property type="evidence" value="ECO:0007669"/>
    <property type="project" value="InterPro"/>
</dbReference>
<dbReference type="EMBL" id="DS231746">
    <property type="protein sequence ID" value="KNB20457.1"/>
    <property type="molecule type" value="Genomic_DNA"/>
</dbReference>
<dbReference type="InterPro" id="IPR017972">
    <property type="entry name" value="Cyt_P450_CS"/>
</dbReference>
<sequence>MSDIITASFPPLNQSMLQQQHAASDRELPTAFLIGLLTVTIICIAALERVTRVSVESREPPLLKPRIPIFGHILSFIRKPSEYFIELRQKHNVEVATLQLGHAKVYVVWSPAVVQSAFRSKALSHDKYSLDFAQKVFGLSKETIISLRSPEAVQERIQQRLIEAIHEGLIGQSLRNMTARALDYLNEQVSSLAVDNQRLEIPNLYVWLRNHITLSVSNTLYGAKNPFREDPSLIQSLWDFEGDFTRLLLGSFVGKFLAPGAFNGRRRVQSAMIDFYASNSELNDDVTPFIRARAQLLRQAGIPAEEIGRMEMSFMFVATTGSVPTIFWLLANVLQDQNLIQELRMEIEPLVLRERNVAELRVSAINENSCPLLISCWHEAIRISNQFLGTRHPLEDMIVSNKEGQNYLLKKDVPVIWTARALHASTDAWGGDATTFRGDRFVNLQGKDKQKKKASFFPFGGGKHLCPGRVFAYNEIIPFTAVLLTGFDFTGLKPASVKMGPTRLGEGVMKPLHEGQDSSCMVKRREGWETVGWRMVF</sequence>
<dbReference type="RefSeq" id="XP_018258502.1">
    <property type="nucleotide sequence ID" value="XM_018397459.1"/>
</dbReference>
<evidence type="ECO:0000256" key="4">
    <source>
        <dbReference type="ARBA" id="ARBA00023004"/>
    </source>
</evidence>
<evidence type="ECO:0000313" key="9">
    <source>
        <dbReference type="Proteomes" id="UP000009097"/>
    </source>
</evidence>
<comment type="cofactor">
    <cofactor evidence="1 6">
        <name>heme</name>
        <dbReference type="ChEBI" id="CHEBI:30413"/>
    </cofactor>
</comment>
<dbReference type="Proteomes" id="UP000009097">
    <property type="component" value="Chromosome 14"/>
</dbReference>
<dbReference type="InterPro" id="IPR001128">
    <property type="entry name" value="Cyt_P450"/>
</dbReference>
<dbReference type="KEGG" id="fox:FOXG_17452"/>
<dbReference type="Gene3D" id="1.10.630.10">
    <property type="entry name" value="Cytochrome P450"/>
    <property type="match status" value="1"/>
</dbReference>
<keyword evidence="6 7" id="KW-0349">Heme</keyword>
<feature type="binding site" description="axial binding residue" evidence="6">
    <location>
        <position position="466"/>
    </location>
    <ligand>
        <name>heme</name>
        <dbReference type="ChEBI" id="CHEBI:30413"/>
    </ligand>
    <ligandPart>
        <name>Fe</name>
        <dbReference type="ChEBI" id="CHEBI:18248"/>
    </ligandPart>
</feature>
<dbReference type="PANTHER" id="PTHR47582:SF1">
    <property type="entry name" value="P450, PUTATIVE (EUROFUNG)-RELATED"/>
    <property type="match status" value="1"/>
</dbReference>
<keyword evidence="7" id="KW-0560">Oxidoreductase</keyword>
<keyword evidence="4 6" id="KW-0408">Iron</keyword>
<evidence type="ECO:0008006" key="10">
    <source>
        <dbReference type="Google" id="ProtNLM"/>
    </source>
</evidence>
<evidence type="ECO:0000256" key="5">
    <source>
        <dbReference type="ARBA" id="ARBA00023033"/>
    </source>
</evidence>